<name>A0ABN2U6C7_9MICO</name>
<sequence>MPDANRIAELQRQAYGAGTDDEGRAAAAAELARIRSGGGHDAHADEPSARAATPSGDGGSPTTDDVFDDLLLDADADAGADADAEGTRDGATTPTSMVVRVAALAAAVALAIGFAAGWATGLGIAGAANEPEVPDSSLVFPLSEPPPDVALEDARAAAVFDREQEPSDVLSLEVSPESMGVDAGSTRLLATLPEGTSVFAGRAAGGDGICLLAERADVAASAGCTNEDAFPGGGLQLGFDLEGDFITVTWDASGQVSVAT</sequence>
<reference evidence="2 3" key="1">
    <citation type="journal article" date="2019" name="Int. J. Syst. Evol. Microbiol.">
        <title>The Global Catalogue of Microorganisms (GCM) 10K type strain sequencing project: providing services to taxonomists for standard genome sequencing and annotation.</title>
        <authorList>
            <consortium name="The Broad Institute Genomics Platform"/>
            <consortium name="The Broad Institute Genome Sequencing Center for Infectious Disease"/>
            <person name="Wu L."/>
            <person name="Ma J."/>
        </authorList>
    </citation>
    <scope>NUCLEOTIDE SEQUENCE [LARGE SCALE GENOMIC DNA]</scope>
    <source>
        <strain evidence="2 3">JCM 15672</strain>
    </source>
</reference>
<dbReference type="RefSeq" id="WP_344370554.1">
    <property type="nucleotide sequence ID" value="NZ_BAAAPW010000002.1"/>
</dbReference>
<keyword evidence="3" id="KW-1185">Reference proteome</keyword>
<dbReference type="EMBL" id="BAAAPW010000002">
    <property type="protein sequence ID" value="GAA2030409.1"/>
    <property type="molecule type" value="Genomic_DNA"/>
</dbReference>
<feature type="region of interest" description="Disordered" evidence="1">
    <location>
        <begin position="1"/>
        <end position="22"/>
    </location>
</feature>
<gene>
    <name evidence="2" type="ORF">GCM10009819_12660</name>
</gene>
<organism evidence="2 3">
    <name type="scientific">Agromyces tropicus</name>
    <dbReference type="NCBI Taxonomy" id="555371"/>
    <lineage>
        <taxon>Bacteria</taxon>
        <taxon>Bacillati</taxon>
        <taxon>Actinomycetota</taxon>
        <taxon>Actinomycetes</taxon>
        <taxon>Micrococcales</taxon>
        <taxon>Microbacteriaceae</taxon>
        <taxon>Agromyces</taxon>
    </lineage>
</organism>
<proteinExistence type="predicted"/>
<accession>A0ABN2U6C7</accession>
<evidence type="ECO:0008006" key="4">
    <source>
        <dbReference type="Google" id="ProtNLM"/>
    </source>
</evidence>
<comment type="caution">
    <text evidence="2">The sequence shown here is derived from an EMBL/GenBank/DDBJ whole genome shotgun (WGS) entry which is preliminary data.</text>
</comment>
<dbReference type="Proteomes" id="UP001501196">
    <property type="component" value="Unassembled WGS sequence"/>
</dbReference>
<protein>
    <recommendedName>
        <fullName evidence="4">DUF1707 domain-containing protein</fullName>
    </recommendedName>
</protein>
<feature type="compositionally biased region" description="Basic and acidic residues" evidence="1">
    <location>
        <begin position="38"/>
        <end position="48"/>
    </location>
</feature>
<evidence type="ECO:0000256" key="1">
    <source>
        <dbReference type="SAM" id="MobiDB-lite"/>
    </source>
</evidence>
<evidence type="ECO:0000313" key="3">
    <source>
        <dbReference type="Proteomes" id="UP001501196"/>
    </source>
</evidence>
<feature type="region of interest" description="Disordered" evidence="1">
    <location>
        <begin position="35"/>
        <end position="66"/>
    </location>
</feature>
<evidence type="ECO:0000313" key="2">
    <source>
        <dbReference type="EMBL" id="GAA2030409.1"/>
    </source>
</evidence>